<proteinExistence type="predicted"/>
<reference evidence="1" key="1">
    <citation type="submission" date="2014-11" db="EMBL/GenBank/DDBJ databases">
        <authorList>
            <person name="Amaro Gonzalez C."/>
        </authorList>
    </citation>
    <scope>NUCLEOTIDE SEQUENCE</scope>
</reference>
<organism evidence="1">
    <name type="scientific">Anguilla anguilla</name>
    <name type="common">European freshwater eel</name>
    <name type="synonym">Muraena anguilla</name>
    <dbReference type="NCBI Taxonomy" id="7936"/>
    <lineage>
        <taxon>Eukaryota</taxon>
        <taxon>Metazoa</taxon>
        <taxon>Chordata</taxon>
        <taxon>Craniata</taxon>
        <taxon>Vertebrata</taxon>
        <taxon>Euteleostomi</taxon>
        <taxon>Actinopterygii</taxon>
        <taxon>Neopterygii</taxon>
        <taxon>Teleostei</taxon>
        <taxon>Anguilliformes</taxon>
        <taxon>Anguillidae</taxon>
        <taxon>Anguilla</taxon>
    </lineage>
</organism>
<name>A0A0E9R020_ANGAN</name>
<accession>A0A0E9R020</accession>
<dbReference type="EMBL" id="GBXM01086894">
    <property type="protein sequence ID" value="JAH21683.1"/>
    <property type="molecule type" value="Transcribed_RNA"/>
</dbReference>
<dbReference type="EMBL" id="GBXM01100479">
    <property type="protein sequence ID" value="JAH08098.1"/>
    <property type="molecule type" value="Transcribed_RNA"/>
</dbReference>
<protein>
    <submittedName>
        <fullName evidence="1">Uncharacterized protein</fullName>
    </submittedName>
</protein>
<sequence>MVAKTIMAFDNYRCVILPIPTSIIPKAKGKLPKDFSLTNYFKISMNTNKTPL</sequence>
<dbReference type="AlphaFoldDB" id="A0A0E9R020"/>
<reference evidence="1" key="2">
    <citation type="journal article" date="2015" name="Fish Shellfish Immunol.">
        <title>Early steps in the European eel (Anguilla anguilla)-Vibrio vulnificus interaction in the gills: Role of the RtxA13 toxin.</title>
        <authorList>
            <person name="Callol A."/>
            <person name="Pajuelo D."/>
            <person name="Ebbesson L."/>
            <person name="Teles M."/>
            <person name="MacKenzie S."/>
            <person name="Amaro C."/>
        </authorList>
    </citation>
    <scope>NUCLEOTIDE SEQUENCE</scope>
</reference>
<evidence type="ECO:0000313" key="1">
    <source>
        <dbReference type="EMBL" id="JAH21683.1"/>
    </source>
</evidence>